<dbReference type="EMBL" id="LATX01000385">
    <property type="protein sequence ID" value="KTB46366.1"/>
    <property type="molecule type" value="Genomic_DNA"/>
</dbReference>
<organism evidence="2 3">
    <name type="scientific">Moniliophthora roreri</name>
    <name type="common">Frosty pod rot fungus</name>
    <name type="synonym">Monilia roreri</name>
    <dbReference type="NCBI Taxonomy" id="221103"/>
    <lineage>
        <taxon>Eukaryota</taxon>
        <taxon>Fungi</taxon>
        <taxon>Dikarya</taxon>
        <taxon>Basidiomycota</taxon>
        <taxon>Agaricomycotina</taxon>
        <taxon>Agaricomycetes</taxon>
        <taxon>Agaricomycetidae</taxon>
        <taxon>Agaricales</taxon>
        <taxon>Marasmiineae</taxon>
        <taxon>Marasmiaceae</taxon>
        <taxon>Moniliophthora</taxon>
    </lineage>
</organism>
<proteinExistence type="predicted"/>
<evidence type="ECO:0000259" key="1">
    <source>
        <dbReference type="Pfam" id="PF00389"/>
    </source>
</evidence>
<comment type="caution">
    <text evidence="2">The sequence shown here is derived from an EMBL/GenBank/DDBJ whole genome shotgun (WGS) entry which is preliminary data.</text>
</comment>
<evidence type="ECO:0000313" key="2">
    <source>
        <dbReference type="EMBL" id="KTB46366.1"/>
    </source>
</evidence>
<reference evidence="2 3" key="1">
    <citation type="submission" date="2015-12" db="EMBL/GenBank/DDBJ databases">
        <title>Draft genome sequence of Moniliophthora roreri, the causal agent of frosty pod rot of cacao.</title>
        <authorList>
            <person name="Aime M.C."/>
            <person name="Diaz-Valderrama J.R."/>
            <person name="Kijpornyongpan T."/>
            <person name="Phillips-Mora W."/>
        </authorList>
    </citation>
    <scope>NUCLEOTIDE SEQUENCE [LARGE SCALE GENOMIC DNA]</scope>
    <source>
        <strain evidence="2 3">MCA 2952</strain>
    </source>
</reference>
<dbReference type="Pfam" id="PF00389">
    <property type="entry name" value="2-Hacid_dh"/>
    <property type="match status" value="1"/>
</dbReference>
<evidence type="ECO:0000313" key="3">
    <source>
        <dbReference type="Proteomes" id="UP000054988"/>
    </source>
</evidence>
<accession>A0A0W0GCT0</accession>
<dbReference type="Gene3D" id="3.40.50.720">
    <property type="entry name" value="NAD(P)-binding Rossmann-like Domain"/>
    <property type="match status" value="1"/>
</dbReference>
<sequence length="124" mass="13870">MKVLAILYNGFKAAQQELRLLGTVENKACCSLDDHYLRTQIHWIHIVSSSKEGPDSDLQKHIEDAEVLITTLFHPSYLTQDLIQKAKNLKICITAGVGSDHINLDAAVNHNIQFATLCQLMKEA</sequence>
<feature type="domain" description="D-isomer specific 2-hydroxyacid dehydrogenase catalytic" evidence="1">
    <location>
        <begin position="43"/>
        <end position="114"/>
    </location>
</feature>
<dbReference type="Proteomes" id="UP000054988">
    <property type="component" value="Unassembled WGS sequence"/>
</dbReference>
<name>A0A0W0GCT0_MONRR</name>
<dbReference type="SUPFAM" id="SSF52283">
    <property type="entry name" value="Formate/glycerate dehydrogenase catalytic domain-like"/>
    <property type="match status" value="1"/>
</dbReference>
<dbReference type="GO" id="GO:0051287">
    <property type="term" value="F:NAD binding"/>
    <property type="evidence" value="ECO:0007669"/>
    <property type="project" value="InterPro"/>
</dbReference>
<dbReference type="AlphaFoldDB" id="A0A0W0GCT0"/>
<dbReference type="InterPro" id="IPR006139">
    <property type="entry name" value="D-isomer_2_OHA_DH_cat_dom"/>
</dbReference>
<protein>
    <submittedName>
        <fullName evidence="2">Putative NAD-dependent formate dehydrogenase</fullName>
    </submittedName>
</protein>
<gene>
    <name evidence="2" type="ORF">WG66_1057</name>
</gene>
<dbReference type="GO" id="GO:0016616">
    <property type="term" value="F:oxidoreductase activity, acting on the CH-OH group of donors, NAD or NADP as acceptor"/>
    <property type="evidence" value="ECO:0007669"/>
    <property type="project" value="InterPro"/>
</dbReference>